<dbReference type="Proteomes" id="UP000009046">
    <property type="component" value="Unassembled WGS sequence"/>
</dbReference>
<reference evidence="2" key="2">
    <citation type="submission" date="2007-04" db="EMBL/GenBank/DDBJ databases">
        <title>The genome of the human body louse.</title>
        <authorList>
            <consortium name="The Human Body Louse Genome Consortium"/>
            <person name="Kirkness E."/>
            <person name="Walenz B."/>
            <person name="Hass B."/>
            <person name="Bruggner R."/>
            <person name="Strausberg R."/>
        </authorList>
    </citation>
    <scope>NUCLEOTIDE SEQUENCE</scope>
    <source>
        <strain evidence="2">USDA</strain>
    </source>
</reference>
<evidence type="ECO:0000313" key="4">
    <source>
        <dbReference type="Proteomes" id="UP000009046"/>
    </source>
</evidence>
<dbReference type="EMBL" id="DS235866">
    <property type="protein sequence ID" value="EEB19335.1"/>
    <property type="molecule type" value="Genomic_DNA"/>
</dbReference>
<dbReference type="RefSeq" id="XP_002432073.1">
    <property type="nucleotide sequence ID" value="XM_002432028.1"/>
</dbReference>
<dbReference type="HOGENOM" id="CLU_3052784_0_0_1"/>
<dbReference type="VEuPathDB" id="VectorBase:PHUM569070"/>
<dbReference type="AlphaFoldDB" id="E0W129"/>
<gene>
    <name evidence="3" type="primary">8234917</name>
    <name evidence="2" type="ORF">Phum_PHUM569070</name>
</gene>
<dbReference type="EnsemblMetazoa" id="PHUM569070-RA">
    <property type="protein sequence ID" value="PHUM569070-PA"/>
    <property type="gene ID" value="PHUM569070"/>
</dbReference>
<feature type="region of interest" description="Disordered" evidence="1">
    <location>
        <begin position="1"/>
        <end position="39"/>
    </location>
</feature>
<feature type="compositionally biased region" description="Polar residues" evidence="1">
    <location>
        <begin position="19"/>
        <end position="31"/>
    </location>
</feature>
<dbReference type="KEGG" id="phu:Phum_PHUM569070"/>
<dbReference type="GeneID" id="8234917"/>
<evidence type="ECO:0000313" key="2">
    <source>
        <dbReference type="EMBL" id="EEB19335.1"/>
    </source>
</evidence>
<dbReference type="InParanoid" id="E0W129"/>
<accession>E0W129</accession>
<organism>
    <name type="scientific">Pediculus humanus subsp. corporis</name>
    <name type="common">Body louse</name>
    <dbReference type="NCBI Taxonomy" id="121224"/>
    <lineage>
        <taxon>Eukaryota</taxon>
        <taxon>Metazoa</taxon>
        <taxon>Ecdysozoa</taxon>
        <taxon>Arthropoda</taxon>
        <taxon>Hexapoda</taxon>
        <taxon>Insecta</taxon>
        <taxon>Pterygota</taxon>
        <taxon>Neoptera</taxon>
        <taxon>Paraneoptera</taxon>
        <taxon>Psocodea</taxon>
        <taxon>Troctomorpha</taxon>
        <taxon>Phthiraptera</taxon>
        <taxon>Anoplura</taxon>
        <taxon>Pediculidae</taxon>
        <taxon>Pediculus</taxon>
    </lineage>
</organism>
<reference evidence="2" key="1">
    <citation type="submission" date="2007-04" db="EMBL/GenBank/DDBJ databases">
        <title>Annotation of Pediculus humanus corporis strain USDA.</title>
        <authorList>
            <person name="Kirkness E."/>
            <person name="Hannick L."/>
            <person name="Hass B."/>
            <person name="Bruggner R."/>
            <person name="Lawson D."/>
            <person name="Bidwell S."/>
            <person name="Joardar V."/>
            <person name="Caler E."/>
            <person name="Walenz B."/>
            <person name="Inman J."/>
            <person name="Schobel S."/>
            <person name="Galinsky K."/>
            <person name="Amedeo P."/>
            <person name="Strausberg R."/>
        </authorList>
    </citation>
    <scope>NUCLEOTIDE SEQUENCE</scope>
    <source>
        <strain evidence="2">USDA</strain>
    </source>
</reference>
<protein>
    <submittedName>
        <fullName evidence="2 3">Uncharacterized protein</fullName>
    </submittedName>
</protein>
<evidence type="ECO:0000313" key="3">
    <source>
        <dbReference type="EnsemblMetazoa" id="PHUM569070-PA"/>
    </source>
</evidence>
<reference evidence="3" key="3">
    <citation type="submission" date="2021-02" db="UniProtKB">
        <authorList>
            <consortium name="EnsemblMetazoa"/>
        </authorList>
    </citation>
    <scope>IDENTIFICATION</scope>
    <source>
        <strain evidence="3">USDA</strain>
    </source>
</reference>
<keyword evidence="4" id="KW-1185">Reference proteome</keyword>
<sequence>MTKLLSDDNMSVDEENKKNSNGLEKPQQQQHNPDRSREWFGVQLEFTGQRSTNN</sequence>
<evidence type="ECO:0000256" key="1">
    <source>
        <dbReference type="SAM" id="MobiDB-lite"/>
    </source>
</evidence>
<dbReference type="EMBL" id="AAZO01006909">
    <property type="status" value="NOT_ANNOTATED_CDS"/>
    <property type="molecule type" value="Genomic_DNA"/>
</dbReference>
<dbReference type="CTD" id="8234917"/>
<proteinExistence type="predicted"/>
<name>E0W129_PEDHC</name>